<dbReference type="InterPro" id="IPR029063">
    <property type="entry name" value="SAM-dependent_MTases_sf"/>
</dbReference>
<dbReference type="GO" id="GO:0032259">
    <property type="term" value="P:methylation"/>
    <property type="evidence" value="ECO:0007669"/>
    <property type="project" value="UniProtKB-KW"/>
</dbReference>
<dbReference type="STRING" id="1206085.SAMN05443575_0825"/>
<protein>
    <submittedName>
        <fullName evidence="2">Methyltransferase domain-containing protein</fullName>
    </submittedName>
</protein>
<reference evidence="2 3" key="1">
    <citation type="submission" date="2016-11" db="EMBL/GenBank/DDBJ databases">
        <authorList>
            <person name="Jaros S."/>
            <person name="Januszkiewicz K."/>
            <person name="Wedrychowicz H."/>
        </authorList>
    </citation>
    <scope>NUCLEOTIDE SEQUENCE [LARGE SCALE GENOMIC DNA]</scope>
    <source>
        <strain evidence="2 3">DSM 45627</strain>
    </source>
</reference>
<dbReference type="PANTHER" id="PTHR42912:SF80">
    <property type="entry name" value="METHYLTRANSFERASE DOMAIN-CONTAINING PROTEIN"/>
    <property type="match status" value="1"/>
</dbReference>
<dbReference type="CDD" id="cd02440">
    <property type="entry name" value="AdoMet_MTases"/>
    <property type="match status" value="1"/>
</dbReference>
<keyword evidence="2" id="KW-0808">Transferase</keyword>
<sequence length="250" mass="27597">MPDASFDDDYLASLYDLIERHGGPDETFYLELARSARSVLDVGCGTGAMLHQLRDSGHEGRLVGLDPAAGMLAQARRRDDVEWRLGYLPAAGFVAGFEFVYMTGHAFQVLPDDAAALELLAAVRRALVPGGRFAFETRNPVVRPWERWTSDDVVEVRDARGRAVRVRHDLEQVRHEDGGAAHVTFTETFAVTGRPEPLVSRSTLRFLPAAGLDQLLAVAGFDVDERYGDWDRGPFTADSPEIVTVASTRR</sequence>
<organism evidence="2 3">
    <name type="scientific">Jatrophihabitans endophyticus</name>
    <dbReference type="NCBI Taxonomy" id="1206085"/>
    <lineage>
        <taxon>Bacteria</taxon>
        <taxon>Bacillati</taxon>
        <taxon>Actinomycetota</taxon>
        <taxon>Actinomycetes</taxon>
        <taxon>Jatrophihabitantales</taxon>
        <taxon>Jatrophihabitantaceae</taxon>
        <taxon>Jatrophihabitans</taxon>
    </lineage>
</organism>
<gene>
    <name evidence="2" type="ORF">SAMN05443575_0825</name>
</gene>
<dbReference type="RefSeq" id="WP_073386225.1">
    <property type="nucleotide sequence ID" value="NZ_FQVU01000001.1"/>
</dbReference>
<dbReference type="InterPro" id="IPR041698">
    <property type="entry name" value="Methyltransf_25"/>
</dbReference>
<dbReference type="InterPro" id="IPR050508">
    <property type="entry name" value="Methyltransf_Superfamily"/>
</dbReference>
<evidence type="ECO:0000313" key="2">
    <source>
        <dbReference type="EMBL" id="SHF75779.1"/>
    </source>
</evidence>
<dbReference type="GO" id="GO:0008168">
    <property type="term" value="F:methyltransferase activity"/>
    <property type="evidence" value="ECO:0007669"/>
    <property type="project" value="UniProtKB-KW"/>
</dbReference>
<feature type="domain" description="Methyltransferase" evidence="1">
    <location>
        <begin position="39"/>
        <end position="131"/>
    </location>
</feature>
<dbReference type="OrthoDB" id="9811589at2"/>
<accession>A0A1M5E964</accession>
<keyword evidence="3" id="KW-1185">Reference proteome</keyword>
<dbReference type="Pfam" id="PF13649">
    <property type="entry name" value="Methyltransf_25"/>
    <property type="match status" value="1"/>
</dbReference>
<dbReference type="PANTHER" id="PTHR42912">
    <property type="entry name" value="METHYLTRANSFERASE"/>
    <property type="match status" value="1"/>
</dbReference>
<name>A0A1M5E964_9ACTN</name>
<evidence type="ECO:0000313" key="3">
    <source>
        <dbReference type="Proteomes" id="UP000186132"/>
    </source>
</evidence>
<proteinExistence type="predicted"/>
<dbReference type="SUPFAM" id="SSF53335">
    <property type="entry name" value="S-adenosyl-L-methionine-dependent methyltransferases"/>
    <property type="match status" value="1"/>
</dbReference>
<dbReference type="AlphaFoldDB" id="A0A1M5E964"/>
<evidence type="ECO:0000259" key="1">
    <source>
        <dbReference type="Pfam" id="PF13649"/>
    </source>
</evidence>
<keyword evidence="2" id="KW-0489">Methyltransferase</keyword>
<dbReference type="EMBL" id="FQVU01000001">
    <property type="protein sequence ID" value="SHF75779.1"/>
    <property type="molecule type" value="Genomic_DNA"/>
</dbReference>
<dbReference type="Proteomes" id="UP000186132">
    <property type="component" value="Unassembled WGS sequence"/>
</dbReference>
<dbReference type="Gene3D" id="3.40.50.150">
    <property type="entry name" value="Vaccinia Virus protein VP39"/>
    <property type="match status" value="1"/>
</dbReference>